<feature type="transmembrane region" description="Helical" evidence="1">
    <location>
        <begin position="210"/>
        <end position="230"/>
    </location>
</feature>
<evidence type="ECO:0000313" key="3">
    <source>
        <dbReference type="Proteomes" id="UP000241890"/>
    </source>
</evidence>
<reference evidence="2 3" key="1">
    <citation type="submission" date="2017-12" db="EMBL/GenBank/DDBJ databases">
        <title>Sequencing, de novo assembly and annotation of complete genome of a new Thraustochytrid species, strain FCC1311.</title>
        <authorList>
            <person name="Sedici K."/>
            <person name="Godart F."/>
            <person name="Aiese Cigliano R."/>
            <person name="Sanseverino W."/>
            <person name="Barakat M."/>
            <person name="Ortet P."/>
            <person name="Marechal E."/>
            <person name="Cagnac O."/>
            <person name="Amato A."/>
        </authorList>
    </citation>
    <scope>NUCLEOTIDE SEQUENCE [LARGE SCALE GENOMIC DNA]</scope>
</reference>
<comment type="caution">
    <text evidence="2">The sequence shown here is derived from an EMBL/GenBank/DDBJ whole genome shotgun (WGS) entry which is preliminary data.</text>
</comment>
<feature type="transmembrane region" description="Helical" evidence="1">
    <location>
        <begin position="127"/>
        <end position="147"/>
    </location>
</feature>
<dbReference type="InParanoid" id="A0A2R5G2M7"/>
<keyword evidence="1" id="KW-0812">Transmembrane</keyword>
<protein>
    <submittedName>
        <fullName evidence="2">Uncharacterized protein</fullName>
    </submittedName>
</protein>
<evidence type="ECO:0000313" key="2">
    <source>
        <dbReference type="EMBL" id="GBG25252.1"/>
    </source>
</evidence>
<proteinExistence type="predicted"/>
<feature type="transmembrane region" description="Helical" evidence="1">
    <location>
        <begin position="250"/>
        <end position="279"/>
    </location>
</feature>
<keyword evidence="1" id="KW-1133">Transmembrane helix</keyword>
<evidence type="ECO:0000256" key="1">
    <source>
        <dbReference type="SAM" id="Phobius"/>
    </source>
</evidence>
<dbReference type="AlphaFoldDB" id="A0A2R5G2M7"/>
<keyword evidence="3" id="KW-1185">Reference proteome</keyword>
<organism evidence="2 3">
    <name type="scientific">Hondaea fermentalgiana</name>
    <dbReference type="NCBI Taxonomy" id="2315210"/>
    <lineage>
        <taxon>Eukaryota</taxon>
        <taxon>Sar</taxon>
        <taxon>Stramenopiles</taxon>
        <taxon>Bigyra</taxon>
        <taxon>Labyrinthulomycetes</taxon>
        <taxon>Thraustochytrida</taxon>
        <taxon>Thraustochytriidae</taxon>
        <taxon>Hondaea</taxon>
    </lineage>
</organism>
<feature type="transmembrane region" description="Helical" evidence="1">
    <location>
        <begin position="181"/>
        <end position="198"/>
    </location>
</feature>
<dbReference type="EMBL" id="BEYU01000012">
    <property type="protein sequence ID" value="GBG25252.1"/>
    <property type="molecule type" value="Genomic_DNA"/>
</dbReference>
<dbReference type="Proteomes" id="UP000241890">
    <property type="component" value="Unassembled WGS sequence"/>
</dbReference>
<keyword evidence="1" id="KW-0472">Membrane</keyword>
<sequence>MLWTASRTDEEGYVSSSDDEEELRFGGKTFQRMALEWILLGNARTDPTIDNVVFYSSAAELLVVFVDAAVLAFRLLMYSSVGIVSSFVFWFSVTQDKYLNFLRANATAHEVINIPDDKQGPLFRAFLPHWDVVWAFYFPVASLMFLVPKKRQSALIVVLTIISSLIGHAISRFYASELIGELFPILIWPFNVLMVMGSRRGQLGFMFQQLMAFLIGLSVSLTRGWTHKFIPGSDSERRGSQVDTERIIELVRWFAIPLVGEMLTEYAAIITGSLLVIIFRQDLLRFPIEYYAGLEKPFDTDRDTIINDAASNAIWQVVAELVVDSICISIEKQRGFDLAWVFNHRHRYFALMFFAATWFGNVALGLIISAGGDRFANCAGENMCMCAADKNGGLDEFGLRQLYCDYFQDT</sequence>
<accession>A0A2R5G2M7</accession>
<gene>
    <name evidence="2" type="ORF">FCC1311_014692</name>
</gene>
<feature type="transmembrane region" description="Helical" evidence="1">
    <location>
        <begin position="348"/>
        <end position="368"/>
    </location>
</feature>
<name>A0A2R5G2M7_9STRA</name>
<feature type="transmembrane region" description="Helical" evidence="1">
    <location>
        <begin position="154"/>
        <end position="175"/>
    </location>
</feature>
<feature type="transmembrane region" description="Helical" evidence="1">
    <location>
        <begin position="75"/>
        <end position="93"/>
    </location>
</feature>